<dbReference type="Gene3D" id="3.30.1070.10">
    <property type="entry name" value="Cell division topological specificity factor MinE"/>
    <property type="match status" value="1"/>
</dbReference>
<protein>
    <recommendedName>
        <fullName evidence="3">Cell division topological specificity factor</fullName>
    </recommendedName>
</protein>
<evidence type="ECO:0000313" key="4">
    <source>
        <dbReference type="EMBL" id="MBU3803378.1"/>
    </source>
</evidence>
<reference evidence="4" key="2">
    <citation type="submission" date="2021-04" db="EMBL/GenBank/DDBJ databases">
        <authorList>
            <person name="Gilroy R."/>
        </authorList>
    </citation>
    <scope>NUCLEOTIDE SEQUENCE</scope>
    <source>
        <strain evidence="4">B5-657</strain>
    </source>
</reference>
<gene>
    <name evidence="3 4" type="primary">minE</name>
    <name evidence="4" type="ORF">H9872_01275</name>
</gene>
<dbReference type="GO" id="GO:0032955">
    <property type="term" value="P:regulation of division septum assembly"/>
    <property type="evidence" value="ECO:0007669"/>
    <property type="project" value="InterPro"/>
</dbReference>
<organism evidence="4 5">
    <name type="scientific">Candidatus Cellulosilyticum pullistercoris</name>
    <dbReference type="NCBI Taxonomy" id="2838521"/>
    <lineage>
        <taxon>Bacteria</taxon>
        <taxon>Bacillati</taxon>
        <taxon>Bacillota</taxon>
        <taxon>Clostridia</taxon>
        <taxon>Lachnospirales</taxon>
        <taxon>Cellulosilyticaceae</taxon>
        <taxon>Cellulosilyticum</taxon>
    </lineage>
</organism>
<comment type="function">
    <text evidence="2 3">Prevents the cell division inhibition by proteins MinC and MinD at internal division sites while permitting inhibition at polar sites. This ensures cell division at the proper site by restricting the formation of a division septum at the midpoint of the long axis of the cell.</text>
</comment>
<dbReference type="Pfam" id="PF03776">
    <property type="entry name" value="MinE"/>
    <property type="match status" value="1"/>
</dbReference>
<dbReference type="NCBIfam" id="NF001422">
    <property type="entry name" value="PRK00296.1"/>
    <property type="match status" value="1"/>
</dbReference>
<name>A0A9E2KAF1_9FIRM</name>
<sequence length="94" mass="10767">MGLLDINTLFSKRNKSSSVAKDRLKLVLIHDRMNCSTELLEMMRADILEVISRYVDIDTEELNIEISNMEYETEGKKAPVLSANIPIKNLKKVK</sequence>
<dbReference type="InterPro" id="IPR036707">
    <property type="entry name" value="MinE_sf"/>
</dbReference>
<dbReference type="HAMAP" id="MF_00262">
    <property type="entry name" value="MinE"/>
    <property type="match status" value="1"/>
</dbReference>
<proteinExistence type="inferred from homology"/>
<dbReference type="AlphaFoldDB" id="A0A9E2KAF1"/>
<dbReference type="GO" id="GO:0051301">
    <property type="term" value="P:cell division"/>
    <property type="evidence" value="ECO:0007669"/>
    <property type="project" value="UniProtKB-KW"/>
</dbReference>
<comment type="caution">
    <text evidence="4">The sequence shown here is derived from an EMBL/GenBank/DDBJ whole genome shotgun (WGS) entry which is preliminary data.</text>
</comment>
<evidence type="ECO:0000256" key="1">
    <source>
        <dbReference type="ARBA" id="ARBA00008168"/>
    </source>
</evidence>
<evidence type="ECO:0000256" key="3">
    <source>
        <dbReference type="HAMAP-Rule" id="MF_00262"/>
    </source>
</evidence>
<keyword evidence="3" id="KW-0131">Cell cycle</keyword>
<reference evidence="4" key="1">
    <citation type="journal article" date="2021" name="PeerJ">
        <title>Extensive microbial diversity within the chicken gut microbiome revealed by metagenomics and culture.</title>
        <authorList>
            <person name="Gilroy R."/>
            <person name="Ravi A."/>
            <person name="Getino M."/>
            <person name="Pursley I."/>
            <person name="Horton D.L."/>
            <person name="Alikhan N.F."/>
            <person name="Baker D."/>
            <person name="Gharbi K."/>
            <person name="Hall N."/>
            <person name="Watson M."/>
            <person name="Adriaenssens E.M."/>
            <person name="Foster-Nyarko E."/>
            <person name="Jarju S."/>
            <person name="Secka A."/>
            <person name="Antonio M."/>
            <person name="Oren A."/>
            <person name="Chaudhuri R.R."/>
            <person name="La Ragione R."/>
            <person name="Hildebrand F."/>
            <person name="Pallen M.J."/>
        </authorList>
    </citation>
    <scope>NUCLEOTIDE SEQUENCE</scope>
    <source>
        <strain evidence="4">B5-657</strain>
    </source>
</reference>
<dbReference type="NCBIfam" id="TIGR01215">
    <property type="entry name" value="minE"/>
    <property type="match status" value="1"/>
</dbReference>
<dbReference type="SUPFAM" id="SSF55229">
    <property type="entry name" value="Cell division protein MinE topological specificity domain"/>
    <property type="match status" value="1"/>
</dbReference>
<comment type="similarity">
    <text evidence="1 3">Belongs to the MinE family.</text>
</comment>
<dbReference type="Proteomes" id="UP000824229">
    <property type="component" value="Unassembled WGS sequence"/>
</dbReference>
<dbReference type="InterPro" id="IPR005527">
    <property type="entry name" value="MinE"/>
</dbReference>
<keyword evidence="3 4" id="KW-0132">Cell division</keyword>
<evidence type="ECO:0000256" key="2">
    <source>
        <dbReference type="ARBA" id="ARBA00025265"/>
    </source>
</evidence>
<accession>A0A9E2KAF1</accession>
<evidence type="ECO:0000313" key="5">
    <source>
        <dbReference type="Proteomes" id="UP000824229"/>
    </source>
</evidence>
<dbReference type="EMBL" id="JAHLFQ010000022">
    <property type="protein sequence ID" value="MBU3803378.1"/>
    <property type="molecule type" value="Genomic_DNA"/>
</dbReference>